<keyword evidence="2" id="KW-0808">Transferase</keyword>
<proteinExistence type="predicted"/>
<evidence type="ECO:0000256" key="1">
    <source>
        <dbReference type="ARBA" id="ARBA00013184"/>
    </source>
</evidence>
<dbReference type="Pfam" id="PF00583">
    <property type="entry name" value="Acetyltransf_1"/>
    <property type="match status" value="1"/>
</dbReference>
<dbReference type="GO" id="GO:0004596">
    <property type="term" value="F:protein-N-terminal amino-acid acetyltransferase activity"/>
    <property type="evidence" value="ECO:0007669"/>
    <property type="project" value="InterPro"/>
</dbReference>
<dbReference type="PANTHER" id="PTHR14744">
    <property type="entry name" value="N-ALPHA-ACETYLTRANSFERASE 60"/>
    <property type="match status" value="1"/>
</dbReference>
<dbReference type="EMBL" id="CAJJDN010000055">
    <property type="protein sequence ID" value="CAD8090036.1"/>
    <property type="molecule type" value="Genomic_DNA"/>
</dbReference>
<evidence type="ECO:0000256" key="2">
    <source>
        <dbReference type="ARBA" id="ARBA00022679"/>
    </source>
</evidence>
<evidence type="ECO:0000256" key="4">
    <source>
        <dbReference type="ARBA" id="ARBA00023315"/>
    </source>
</evidence>
<dbReference type="OrthoDB" id="291609at2759"/>
<keyword evidence="3" id="KW-0156">Chromatin regulator</keyword>
<evidence type="ECO:0000259" key="6">
    <source>
        <dbReference type="PROSITE" id="PS51186"/>
    </source>
</evidence>
<evidence type="ECO:0000313" key="8">
    <source>
        <dbReference type="Proteomes" id="UP000692954"/>
    </source>
</evidence>
<evidence type="ECO:0000256" key="3">
    <source>
        <dbReference type="ARBA" id="ARBA00022853"/>
    </source>
</evidence>
<comment type="catalytic activity">
    <reaction evidence="5">
        <text>L-lysyl-[protein] + acetyl-CoA = N(6)-acetyl-L-lysyl-[protein] + CoA + H(+)</text>
        <dbReference type="Rhea" id="RHEA:45948"/>
        <dbReference type="Rhea" id="RHEA-COMP:9752"/>
        <dbReference type="Rhea" id="RHEA-COMP:10731"/>
        <dbReference type="ChEBI" id="CHEBI:15378"/>
        <dbReference type="ChEBI" id="CHEBI:29969"/>
        <dbReference type="ChEBI" id="CHEBI:57287"/>
        <dbReference type="ChEBI" id="CHEBI:57288"/>
        <dbReference type="ChEBI" id="CHEBI:61930"/>
        <dbReference type="EC" id="2.3.1.48"/>
    </reaction>
</comment>
<dbReference type="InterPro" id="IPR045141">
    <property type="entry name" value="NAA60-like"/>
</dbReference>
<name>A0A8S1NI34_9CILI</name>
<accession>A0A8S1NI34</accession>
<dbReference type="EC" id="2.3.1.48" evidence="1"/>
<protein>
    <recommendedName>
        <fullName evidence="1">histone acetyltransferase</fullName>
        <ecNumber evidence="1">2.3.1.48</ecNumber>
    </recommendedName>
</protein>
<evidence type="ECO:0000256" key="5">
    <source>
        <dbReference type="ARBA" id="ARBA00048017"/>
    </source>
</evidence>
<dbReference type="PROSITE" id="PS51186">
    <property type="entry name" value="GNAT"/>
    <property type="match status" value="1"/>
</dbReference>
<dbReference type="Proteomes" id="UP000692954">
    <property type="component" value="Unassembled WGS sequence"/>
</dbReference>
<sequence>MQQIDQRLSQAFPPNSQNNTRYIADIHSVLANVKLDDIGFKDIKFRTVQTKRDITQLKLLQQEWFPINYTEQFYTAVLNGHTSSLLAEIEIKFPTGRKEKYIIGAMVYQSRLSKNKYQQNQSWKQWFCSFFQTQHALYIMTIGVINEFRGRGIAEYMIEQLKKRVFESNKTLAYIYLDMVVYNEVAARFYQKNGFNKVRIKKNHYQIENQSFDAYVYVWQPN</sequence>
<dbReference type="PANTHER" id="PTHR14744:SF15">
    <property type="entry name" value="N-ALPHA-ACETYLTRANSFERASE 60"/>
    <property type="match status" value="1"/>
</dbReference>
<gene>
    <name evidence="7" type="ORF">PSON_ATCC_30995.1.T0550114</name>
</gene>
<dbReference type="InterPro" id="IPR000182">
    <property type="entry name" value="GNAT_dom"/>
</dbReference>
<keyword evidence="4" id="KW-0012">Acyltransferase</keyword>
<organism evidence="7 8">
    <name type="scientific">Paramecium sonneborni</name>
    <dbReference type="NCBI Taxonomy" id="65129"/>
    <lineage>
        <taxon>Eukaryota</taxon>
        <taxon>Sar</taxon>
        <taxon>Alveolata</taxon>
        <taxon>Ciliophora</taxon>
        <taxon>Intramacronucleata</taxon>
        <taxon>Oligohymenophorea</taxon>
        <taxon>Peniculida</taxon>
        <taxon>Parameciidae</taxon>
        <taxon>Paramecium</taxon>
    </lineage>
</organism>
<reference evidence="7" key="1">
    <citation type="submission" date="2021-01" db="EMBL/GenBank/DDBJ databases">
        <authorList>
            <consortium name="Genoscope - CEA"/>
            <person name="William W."/>
        </authorList>
    </citation>
    <scope>NUCLEOTIDE SEQUENCE</scope>
</reference>
<dbReference type="GO" id="GO:0004402">
    <property type="term" value="F:histone acetyltransferase activity"/>
    <property type="evidence" value="ECO:0007669"/>
    <property type="project" value="TreeGrafter"/>
</dbReference>
<evidence type="ECO:0000313" key="7">
    <source>
        <dbReference type="EMBL" id="CAD8090036.1"/>
    </source>
</evidence>
<dbReference type="CDD" id="cd04301">
    <property type="entry name" value="NAT_SF"/>
    <property type="match status" value="1"/>
</dbReference>
<feature type="domain" description="N-acetyltransferase" evidence="6">
    <location>
        <begin position="43"/>
        <end position="222"/>
    </location>
</feature>
<comment type="caution">
    <text evidence="7">The sequence shown here is derived from an EMBL/GenBank/DDBJ whole genome shotgun (WGS) entry which is preliminary data.</text>
</comment>
<dbReference type="GO" id="GO:0000139">
    <property type="term" value="C:Golgi membrane"/>
    <property type="evidence" value="ECO:0007669"/>
    <property type="project" value="TreeGrafter"/>
</dbReference>
<keyword evidence="8" id="KW-1185">Reference proteome</keyword>
<dbReference type="AlphaFoldDB" id="A0A8S1NI34"/>